<accession>A0A8J2T2T1</accession>
<feature type="disulfide bond" evidence="7">
    <location>
        <begin position="740"/>
        <end position="749"/>
    </location>
</feature>
<dbReference type="Pfam" id="PF03176">
    <property type="entry name" value="MMPL"/>
    <property type="match status" value="1"/>
</dbReference>
<feature type="transmembrane region" description="Helical" evidence="9">
    <location>
        <begin position="1001"/>
        <end position="1019"/>
    </location>
</feature>
<feature type="transmembrane region" description="Helical" evidence="9">
    <location>
        <begin position="436"/>
        <end position="461"/>
    </location>
</feature>
<dbReference type="PANTHER" id="PTHR45951">
    <property type="entry name" value="PROTEIN DISPATCHED-RELATED"/>
    <property type="match status" value="1"/>
</dbReference>
<dbReference type="OrthoDB" id="196791at2759"/>
<dbReference type="CDD" id="cd00054">
    <property type="entry name" value="EGF_CA"/>
    <property type="match status" value="1"/>
</dbReference>
<dbReference type="PANTHER" id="PTHR45951:SF3">
    <property type="entry name" value="PROTEIN DISPATCHED"/>
    <property type="match status" value="1"/>
</dbReference>
<comment type="caution">
    <text evidence="7">Lacks conserved residue(s) required for the propagation of feature annotation.</text>
</comment>
<feature type="transmembrane region" description="Helical" evidence="9">
    <location>
        <begin position="949"/>
        <end position="967"/>
    </location>
</feature>
<feature type="domain" description="SSD" evidence="11">
    <location>
        <begin position="367"/>
        <end position="461"/>
    </location>
</feature>
<feature type="domain" description="EGF-like" evidence="10">
    <location>
        <begin position="712"/>
        <end position="750"/>
    </location>
</feature>
<comment type="similarity">
    <text evidence="6">Belongs to the dispatched family.</text>
</comment>
<feature type="transmembrane region" description="Helical" evidence="9">
    <location>
        <begin position="561"/>
        <end position="581"/>
    </location>
</feature>
<dbReference type="AlphaFoldDB" id="A0A8J2T2T1"/>
<keyword evidence="13" id="KW-1185">Reference proteome</keyword>
<comment type="subcellular location">
    <subcellularLocation>
        <location evidence="1">Membrane</location>
        <topology evidence="1">Multi-pass membrane protein</topology>
    </subcellularLocation>
</comment>
<organism evidence="12 13">
    <name type="scientific">Pelagomonas calceolata</name>
    <dbReference type="NCBI Taxonomy" id="35677"/>
    <lineage>
        <taxon>Eukaryota</taxon>
        <taxon>Sar</taxon>
        <taxon>Stramenopiles</taxon>
        <taxon>Ochrophyta</taxon>
        <taxon>Pelagophyceae</taxon>
        <taxon>Pelagomonadales</taxon>
        <taxon>Pelagomonadaceae</taxon>
        <taxon>Pelagomonas</taxon>
    </lineage>
</organism>
<sequence length="1167" mass="126538">MSNCAVGLETSCHVLFILAFAGFVAFDWYHRDNEDRPQPARDDWATVLARFVCRRPLGLAALVTAYAGYISLAAFVDVDCGQARSLHLVTALEQYARQDELSSFSLDNWESAHEASLNLGLCNARRRLGTEPHRSLAAVGVTESLKIIYAARSRPGNVITAKSLLDARTTELRVTSNEYFNDHCYIAGGPDGKDRRCSNAGVRSWTEFYFQNNGNVVEDVDAAALEFAKTPEGRYFFDVYFNIFHPQSNVSVSEIFFSITDRDMFRKWAKEYVLPMLESASTKDTRVCWLNGDLNDIEVEEAVTHDSLLAIGSLIFVALCMVIHTRSPSVAAVAMAQVLVSVPIGVYLHRVIFGIEQFYVLNFLGLFIIAGIGADDSFLLFDVWKAEVDRGPSRTLPEILTASYRAAGASMAVTSISSAASFFTNAYSTLPALRSFGVFVGTLILVNFAFVMLVFPAALVLRARWRPPTPASVGVDEPSVCVAQSVELTARSAEPGSNPLQAAAEPQPAEEEARPLWGRVSLIVATPAELGEAFERFKSWAAVDQFFGRTLPTAVKRFHKVILVAALALAVMGFVSTAATLEADDEPPRFFLRSHNLGLVHDLAEYFGAEADRGGLSSAGGDVSVDVEAPKPAPTSRPIPAPTTKVTNTDPTLRPTPRPTAFPRPSPSHAPTMTRAPAGTTKPTIAPTTVAPTRAPVPLPTKAPVGPQPTIAPTTCTDDFFCSGAGECNDDSGGVNRCECYAGFSGTRCETEDSKTLDPGVMVSLDLVHGLKQRPGRPTARFRSGRPRYRRAFDLADPDVQVYVRDSCLNAVGKSKLKANTAHSVCLLDIFETKFLAPKGLRLPVEPRDKFVELFADFRQSNVLLDGSRVEEWIGFDCATNEATWIRDHIVLTVRRDSSVEDRLDVFREWRDYLDERADGRPAGVGRALLASSQEVMASLEANIVENSLVAATLSVCSCFFCVLALTRAVAHTGLILACVVWINALLASLITWMLGWKIGIIEAISFTIFVGVSVDYALHVDRAFRYACAGEMIRGSRLQQLRRALGEVGAPVAAAAATTFGAAIFLLFCIIQPFYKLGTLICAHTFLSAVAALVVLPAVLVVMPDRSVSPAPVDDSEATAVDVPTTDAFELPGLGHAATDAGEGDTARASRDDVKGPRHEPGEDLL</sequence>
<feature type="transmembrane region" description="Helical" evidence="9">
    <location>
        <begin position="974"/>
        <end position="995"/>
    </location>
</feature>
<dbReference type="PROSITE" id="PS01186">
    <property type="entry name" value="EGF_2"/>
    <property type="match status" value="1"/>
</dbReference>
<dbReference type="GO" id="GO:0016020">
    <property type="term" value="C:membrane"/>
    <property type="evidence" value="ECO:0007669"/>
    <property type="project" value="UniProtKB-SubCell"/>
</dbReference>
<comment type="caution">
    <text evidence="12">The sequence shown here is derived from an EMBL/GenBank/DDBJ whole genome shotgun (WGS) entry which is preliminary data.</text>
</comment>
<evidence type="ECO:0000256" key="3">
    <source>
        <dbReference type="ARBA" id="ARBA00022989"/>
    </source>
</evidence>
<dbReference type="InterPro" id="IPR052081">
    <property type="entry name" value="Dispatched_Hh_regulator"/>
</dbReference>
<keyword evidence="2 9" id="KW-0812">Transmembrane</keyword>
<reference evidence="12" key="1">
    <citation type="submission" date="2021-11" db="EMBL/GenBank/DDBJ databases">
        <authorList>
            <consortium name="Genoscope - CEA"/>
            <person name="William W."/>
        </authorList>
    </citation>
    <scope>NUCLEOTIDE SEQUENCE</scope>
</reference>
<dbReference type="InterPro" id="IPR004869">
    <property type="entry name" value="MMPL_dom"/>
</dbReference>
<protein>
    <recommendedName>
        <fullName evidence="14">SSD domain-containing protein</fullName>
    </recommendedName>
</protein>
<dbReference type="EMBL" id="CAKKNE010000006">
    <property type="protein sequence ID" value="CAH0379284.1"/>
    <property type="molecule type" value="Genomic_DNA"/>
</dbReference>
<dbReference type="InterPro" id="IPR000742">
    <property type="entry name" value="EGF"/>
</dbReference>
<evidence type="ECO:0000313" key="13">
    <source>
        <dbReference type="Proteomes" id="UP000789595"/>
    </source>
</evidence>
<keyword evidence="5" id="KW-0325">Glycoprotein</keyword>
<evidence type="ECO:0000313" key="12">
    <source>
        <dbReference type="EMBL" id="CAH0379284.1"/>
    </source>
</evidence>
<evidence type="ECO:0000256" key="5">
    <source>
        <dbReference type="ARBA" id="ARBA00023180"/>
    </source>
</evidence>
<feature type="transmembrane region" description="Helical" evidence="9">
    <location>
        <begin position="330"/>
        <end position="352"/>
    </location>
</feature>
<name>A0A8J2T2T1_9STRA</name>
<evidence type="ECO:0000256" key="8">
    <source>
        <dbReference type="SAM" id="MobiDB-lite"/>
    </source>
</evidence>
<dbReference type="Pfam" id="PF12349">
    <property type="entry name" value="Sterol-sensing"/>
    <property type="match status" value="1"/>
</dbReference>
<dbReference type="PROSITE" id="PS50026">
    <property type="entry name" value="EGF_3"/>
    <property type="match status" value="1"/>
</dbReference>
<feature type="transmembrane region" description="Helical" evidence="9">
    <location>
        <begin position="6"/>
        <end position="26"/>
    </location>
</feature>
<evidence type="ECO:0000256" key="7">
    <source>
        <dbReference type="PROSITE-ProRule" id="PRU00076"/>
    </source>
</evidence>
<feature type="region of interest" description="Disordered" evidence="8">
    <location>
        <begin position="618"/>
        <end position="706"/>
    </location>
</feature>
<keyword evidence="4 9" id="KW-0472">Membrane</keyword>
<dbReference type="InterPro" id="IPR000731">
    <property type="entry name" value="SSD"/>
</dbReference>
<feature type="compositionally biased region" description="Basic and acidic residues" evidence="8">
    <location>
        <begin position="1146"/>
        <end position="1167"/>
    </location>
</feature>
<dbReference type="InterPro" id="IPR053958">
    <property type="entry name" value="HMGCR/SNAP/NPC1-like_SSD"/>
</dbReference>
<keyword evidence="7" id="KW-1015">Disulfide bond</keyword>
<dbReference type="PROSITE" id="PS50156">
    <property type="entry name" value="SSD"/>
    <property type="match status" value="1"/>
</dbReference>
<evidence type="ECO:0000256" key="1">
    <source>
        <dbReference type="ARBA" id="ARBA00004141"/>
    </source>
</evidence>
<evidence type="ECO:0000259" key="10">
    <source>
        <dbReference type="PROSITE" id="PS50026"/>
    </source>
</evidence>
<feature type="transmembrane region" description="Helical" evidence="9">
    <location>
        <begin position="1045"/>
        <end position="1072"/>
    </location>
</feature>
<feature type="region of interest" description="Disordered" evidence="8">
    <location>
        <begin position="1130"/>
        <end position="1167"/>
    </location>
</feature>
<evidence type="ECO:0008006" key="14">
    <source>
        <dbReference type="Google" id="ProtNLM"/>
    </source>
</evidence>
<feature type="transmembrane region" description="Helical" evidence="9">
    <location>
        <begin position="57"/>
        <end position="76"/>
    </location>
</feature>
<keyword evidence="3 9" id="KW-1133">Transmembrane helix</keyword>
<feature type="transmembrane region" description="Helical" evidence="9">
    <location>
        <begin position="307"/>
        <end position="323"/>
    </location>
</feature>
<feature type="transmembrane region" description="Helical" evidence="9">
    <location>
        <begin position="1078"/>
        <end position="1103"/>
    </location>
</feature>
<dbReference type="Gene3D" id="1.20.1640.10">
    <property type="entry name" value="Multidrug efflux transporter AcrB transmembrane domain"/>
    <property type="match status" value="2"/>
</dbReference>
<feature type="transmembrane region" description="Helical" evidence="9">
    <location>
        <begin position="358"/>
        <end position="381"/>
    </location>
</feature>
<evidence type="ECO:0000256" key="9">
    <source>
        <dbReference type="SAM" id="Phobius"/>
    </source>
</evidence>
<evidence type="ECO:0000259" key="11">
    <source>
        <dbReference type="PROSITE" id="PS50156"/>
    </source>
</evidence>
<feature type="compositionally biased region" description="Pro residues" evidence="8">
    <location>
        <begin position="654"/>
        <end position="668"/>
    </location>
</feature>
<dbReference type="Proteomes" id="UP000789595">
    <property type="component" value="Unassembled WGS sequence"/>
</dbReference>
<feature type="compositionally biased region" description="Low complexity" evidence="8">
    <location>
        <begin position="676"/>
        <end position="694"/>
    </location>
</feature>
<proteinExistence type="inferred from homology"/>
<dbReference type="PROSITE" id="PS00022">
    <property type="entry name" value="EGF_1"/>
    <property type="match status" value="1"/>
</dbReference>
<feature type="compositionally biased region" description="Pro residues" evidence="8">
    <location>
        <begin position="631"/>
        <end position="641"/>
    </location>
</feature>
<dbReference type="GO" id="GO:0022857">
    <property type="term" value="F:transmembrane transporter activity"/>
    <property type="evidence" value="ECO:0007669"/>
    <property type="project" value="TreeGrafter"/>
</dbReference>
<evidence type="ECO:0000256" key="4">
    <source>
        <dbReference type="ARBA" id="ARBA00023136"/>
    </source>
</evidence>
<evidence type="ECO:0000256" key="6">
    <source>
        <dbReference type="ARBA" id="ARBA00038046"/>
    </source>
</evidence>
<gene>
    <name evidence="12" type="ORF">PECAL_6P08940</name>
</gene>
<dbReference type="SUPFAM" id="SSF82866">
    <property type="entry name" value="Multidrug efflux transporter AcrB transmembrane domain"/>
    <property type="match status" value="2"/>
</dbReference>
<keyword evidence="7" id="KW-0245">EGF-like domain</keyword>
<evidence type="ECO:0000256" key="2">
    <source>
        <dbReference type="ARBA" id="ARBA00022692"/>
    </source>
</evidence>